<dbReference type="PANTHER" id="PTHR42104">
    <property type="entry name" value="EXTRACELLULAR GUANYL-SPECIFIC RIBONUCLEASE RNTA (AFU_ORTHOLOGUE AFUA_4G03230)"/>
    <property type="match status" value="1"/>
</dbReference>
<keyword evidence="8" id="KW-0456">Lyase</keyword>
<proteinExistence type="inferred from homology"/>
<dbReference type="InterPro" id="IPR000026">
    <property type="entry name" value="N1-like"/>
</dbReference>
<organism evidence="11">
    <name type="scientific">Cladophialophora carrionii CBS 160.54</name>
    <dbReference type="NCBI Taxonomy" id="1279043"/>
    <lineage>
        <taxon>Eukaryota</taxon>
        <taxon>Fungi</taxon>
        <taxon>Dikarya</taxon>
        <taxon>Ascomycota</taxon>
        <taxon>Pezizomycotina</taxon>
        <taxon>Eurotiomycetes</taxon>
        <taxon>Chaetothyriomycetidae</taxon>
        <taxon>Chaetothyriales</taxon>
        <taxon>Herpotrichiellaceae</taxon>
        <taxon>Cladophialophora</taxon>
    </lineage>
</organism>
<feature type="chain" id="PRO_5004773619" description="ribonuclease T1" evidence="10">
    <location>
        <begin position="20"/>
        <end position="152"/>
    </location>
</feature>
<evidence type="ECO:0000256" key="4">
    <source>
        <dbReference type="ARBA" id="ARBA00022729"/>
    </source>
</evidence>
<keyword evidence="5" id="KW-0255">Endonuclease</keyword>
<keyword evidence="3" id="KW-0540">Nuclease</keyword>
<dbReference type="GeneID" id="19980880"/>
<dbReference type="VEuPathDB" id="FungiDB:G647_02387"/>
<dbReference type="SUPFAM" id="SSF53933">
    <property type="entry name" value="Microbial ribonucleases"/>
    <property type="match status" value="1"/>
</dbReference>
<evidence type="ECO:0000256" key="1">
    <source>
        <dbReference type="ARBA" id="ARBA00009006"/>
    </source>
</evidence>
<dbReference type="HOGENOM" id="CLU_111658_1_0_1"/>
<comment type="catalytic activity">
    <reaction evidence="9">
        <text>[RNA] containing guanosine + H2O = an [RNA fragment]-3'-guanosine-3'-phosphate + a 5'-hydroxy-ribonucleotide-3'-[RNA fragment].</text>
        <dbReference type="EC" id="4.6.1.24"/>
    </reaction>
</comment>
<comment type="similarity">
    <text evidence="1">Belongs to the ribonuclease N1/T1 family.</text>
</comment>
<keyword evidence="7" id="KW-1015">Disulfide bond</keyword>
<protein>
    <recommendedName>
        <fullName evidence="2">ribonuclease T1</fullName>
        <ecNumber evidence="2">4.6.1.24</ecNumber>
    </recommendedName>
</protein>
<dbReference type="Pfam" id="PF00545">
    <property type="entry name" value="Ribonuclease"/>
    <property type="match status" value="1"/>
</dbReference>
<dbReference type="AlphaFoldDB" id="V9DH11"/>
<evidence type="ECO:0000256" key="10">
    <source>
        <dbReference type="SAM" id="SignalP"/>
    </source>
</evidence>
<evidence type="ECO:0000256" key="9">
    <source>
        <dbReference type="ARBA" id="ARBA00034015"/>
    </source>
</evidence>
<evidence type="ECO:0000256" key="6">
    <source>
        <dbReference type="ARBA" id="ARBA00022801"/>
    </source>
</evidence>
<evidence type="ECO:0000256" key="8">
    <source>
        <dbReference type="ARBA" id="ARBA00023239"/>
    </source>
</evidence>
<dbReference type="Proteomes" id="UP000030678">
    <property type="component" value="Unassembled WGS sequence"/>
</dbReference>
<dbReference type="PIRSF" id="PIRSF037430">
    <property type="entry name" value="RNase_U2"/>
    <property type="match status" value="1"/>
</dbReference>
<dbReference type="InterPro" id="IPR048269">
    <property type="entry name" value="RNase_U2"/>
</dbReference>
<dbReference type="InterPro" id="IPR016191">
    <property type="entry name" value="Ribonuclease/ribotoxin"/>
</dbReference>
<dbReference type="CDD" id="cd00606">
    <property type="entry name" value="fungal_RNase"/>
    <property type="match status" value="1"/>
</dbReference>
<dbReference type="EMBL" id="KB822703">
    <property type="protein sequence ID" value="ETI25613.1"/>
    <property type="molecule type" value="Genomic_DNA"/>
</dbReference>
<reference evidence="11" key="1">
    <citation type="submission" date="2013-03" db="EMBL/GenBank/DDBJ databases">
        <title>The Genome Sequence of Cladophialophora carrionii CBS 160.54.</title>
        <authorList>
            <consortium name="The Broad Institute Genomics Platform"/>
            <person name="Cuomo C."/>
            <person name="de Hoog S."/>
            <person name="Gorbushina A."/>
            <person name="Walker B."/>
            <person name="Young S.K."/>
            <person name="Zeng Q."/>
            <person name="Gargeya S."/>
            <person name="Fitzgerald M."/>
            <person name="Haas B."/>
            <person name="Abouelleil A."/>
            <person name="Allen A.W."/>
            <person name="Alvarado L."/>
            <person name="Arachchi H.M."/>
            <person name="Berlin A.M."/>
            <person name="Chapman S.B."/>
            <person name="Gainer-Dewar J."/>
            <person name="Goldberg J."/>
            <person name="Griggs A."/>
            <person name="Gujja S."/>
            <person name="Hansen M."/>
            <person name="Howarth C."/>
            <person name="Imamovic A."/>
            <person name="Ireland A."/>
            <person name="Larimer J."/>
            <person name="McCowan C."/>
            <person name="Murphy C."/>
            <person name="Pearson M."/>
            <person name="Poon T.W."/>
            <person name="Priest M."/>
            <person name="Roberts A."/>
            <person name="Saif S."/>
            <person name="Shea T."/>
            <person name="Sisk P."/>
            <person name="Sykes S."/>
            <person name="Wortman J."/>
            <person name="Nusbaum C."/>
            <person name="Birren B."/>
        </authorList>
    </citation>
    <scope>NUCLEOTIDE SEQUENCE [LARGE SCALE GENOMIC DNA]</scope>
    <source>
        <strain evidence="11">CBS 160.54</strain>
    </source>
</reference>
<dbReference type="Gene3D" id="3.10.450.30">
    <property type="entry name" value="Microbial ribonucleases"/>
    <property type="match status" value="1"/>
</dbReference>
<keyword evidence="4 10" id="KW-0732">Signal</keyword>
<keyword evidence="6" id="KW-0378">Hydrolase</keyword>
<dbReference type="GO" id="GO:0016787">
    <property type="term" value="F:hydrolase activity"/>
    <property type="evidence" value="ECO:0007669"/>
    <property type="project" value="UniProtKB-KW"/>
</dbReference>
<evidence type="ECO:0000256" key="2">
    <source>
        <dbReference type="ARBA" id="ARBA00012549"/>
    </source>
</evidence>
<gene>
    <name evidence="11" type="ORF">G647_02387</name>
</gene>
<evidence type="ECO:0000256" key="5">
    <source>
        <dbReference type="ARBA" id="ARBA00022759"/>
    </source>
</evidence>
<dbReference type="GO" id="GO:0046589">
    <property type="term" value="F:ribonuclease T1 activity"/>
    <property type="evidence" value="ECO:0007669"/>
    <property type="project" value="UniProtKB-EC"/>
</dbReference>
<accession>V9DH11</accession>
<name>V9DH11_9EURO</name>
<evidence type="ECO:0000313" key="11">
    <source>
        <dbReference type="EMBL" id="ETI25613.1"/>
    </source>
</evidence>
<sequence length="152" mass="16203">MQLSQILAGVLIAVTPVIALPPGFPSTKSPASPSLWPREFSPFAKRQSCVETCANVCYWQSDINAAVSRGFELLESGQTLGSGDYPHQYNNFEGFDFPVSGPWYEFPILSSFQVYSGGSPGADRVIFNGNGAYAAVITHNGASGDDFVACAP</sequence>
<dbReference type="EC" id="4.6.1.24" evidence="2"/>
<evidence type="ECO:0000256" key="3">
    <source>
        <dbReference type="ARBA" id="ARBA00022722"/>
    </source>
</evidence>
<dbReference type="OrthoDB" id="5425539at2759"/>
<dbReference type="GO" id="GO:0003723">
    <property type="term" value="F:RNA binding"/>
    <property type="evidence" value="ECO:0007669"/>
    <property type="project" value="InterPro"/>
</dbReference>
<dbReference type="RefSeq" id="XP_008724958.1">
    <property type="nucleotide sequence ID" value="XM_008726736.1"/>
</dbReference>
<dbReference type="PANTHER" id="PTHR42104:SF1">
    <property type="entry name" value="EXTRACELLULAR GUANYL-SPECIFIC RIBONUCLEASE RNTA (AFU_ORTHOLOGUE AFUA_4G03230)"/>
    <property type="match status" value="1"/>
</dbReference>
<feature type="signal peptide" evidence="10">
    <location>
        <begin position="1"/>
        <end position="19"/>
    </location>
</feature>
<evidence type="ECO:0000256" key="7">
    <source>
        <dbReference type="ARBA" id="ARBA00023157"/>
    </source>
</evidence>